<proteinExistence type="predicted"/>
<protein>
    <submittedName>
        <fullName evidence="1">Ornithine cyclodeaminase</fullName>
        <ecNumber evidence="1">4.3.1.12</ecNumber>
    </submittedName>
</protein>
<dbReference type="PANTHER" id="PTHR13812">
    <property type="entry name" value="KETIMINE REDUCTASE MU-CRYSTALLIN"/>
    <property type="match status" value="1"/>
</dbReference>
<keyword evidence="1" id="KW-0456">Lyase</keyword>
<dbReference type="InterPro" id="IPR036291">
    <property type="entry name" value="NAD(P)-bd_dom_sf"/>
</dbReference>
<evidence type="ECO:0000313" key="1">
    <source>
        <dbReference type="EMBL" id="MDR7377481.1"/>
    </source>
</evidence>
<sequence length="311" mass="33144">MNPLYLDDAAISQLLDFAGVAAILDAAFADLAAEQAEIHPRQRSGSGNIRLSSMGALWSARQVGGIKVYPTVQGQFAFLVTLFDLEKNVPIAVLDGAELTRFRTAALTALIASKTANPAPKKLALFGAGLQGRAQAQALCGVFSFEEIAVVDPLGDDSWCSRLALQTGSRVQLCSAEAAVRGADLVVTATRSQVPVFDGRWLEPGAFVCAIGTSAPKGRELDDATLSRASRIIVEWKPQSLAEAGELVLWRPQNDFERAKVVDLPELYRHGQPWRGSSGDIIVAKSVGVGLADVACAYLAYTRHAAAQRVL</sequence>
<keyword evidence="2" id="KW-1185">Reference proteome</keyword>
<dbReference type="RefSeq" id="WP_310373141.1">
    <property type="nucleotide sequence ID" value="NZ_JAVDXT010000002.1"/>
</dbReference>
<dbReference type="PANTHER" id="PTHR13812:SF19">
    <property type="entry name" value="KETIMINE REDUCTASE MU-CRYSTALLIN"/>
    <property type="match status" value="1"/>
</dbReference>
<organism evidence="1 2">
    <name type="scientific">Rhodoferax ferrireducens</name>
    <dbReference type="NCBI Taxonomy" id="192843"/>
    <lineage>
        <taxon>Bacteria</taxon>
        <taxon>Pseudomonadati</taxon>
        <taxon>Pseudomonadota</taxon>
        <taxon>Betaproteobacteria</taxon>
        <taxon>Burkholderiales</taxon>
        <taxon>Comamonadaceae</taxon>
        <taxon>Rhodoferax</taxon>
    </lineage>
</organism>
<evidence type="ECO:0000313" key="2">
    <source>
        <dbReference type="Proteomes" id="UP001180487"/>
    </source>
</evidence>
<reference evidence="1 2" key="1">
    <citation type="submission" date="2023-07" db="EMBL/GenBank/DDBJ databases">
        <title>Sorghum-associated microbial communities from plants grown in Nebraska, USA.</title>
        <authorList>
            <person name="Schachtman D."/>
        </authorList>
    </citation>
    <scope>NUCLEOTIDE SEQUENCE [LARGE SCALE GENOMIC DNA]</scope>
    <source>
        <strain evidence="1 2">BE313</strain>
    </source>
</reference>
<dbReference type="EMBL" id="JAVDXT010000002">
    <property type="protein sequence ID" value="MDR7377481.1"/>
    <property type="molecule type" value="Genomic_DNA"/>
</dbReference>
<dbReference type="EC" id="4.3.1.12" evidence="1"/>
<dbReference type="Gene3D" id="3.30.1780.10">
    <property type="entry name" value="ornithine cyclodeaminase, domain 1"/>
    <property type="match status" value="1"/>
</dbReference>
<dbReference type="PIRSF" id="PIRSF001439">
    <property type="entry name" value="CryM"/>
    <property type="match status" value="1"/>
</dbReference>
<dbReference type="Gene3D" id="3.40.50.720">
    <property type="entry name" value="NAD(P)-binding Rossmann-like Domain"/>
    <property type="match status" value="1"/>
</dbReference>
<dbReference type="InterPro" id="IPR003462">
    <property type="entry name" value="ODC_Mu_crystall"/>
</dbReference>
<comment type="caution">
    <text evidence="1">The sequence shown here is derived from an EMBL/GenBank/DDBJ whole genome shotgun (WGS) entry which is preliminary data.</text>
</comment>
<dbReference type="SUPFAM" id="SSF51735">
    <property type="entry name" value="NAD(P)-binding Rossmann-fold domains"/>
    <property type="match status" value="1"/>
</dbReference>
<dbReference type="InterPro" id="IPR023401">
    <property type="entry name" value="ODC_N"/>
</dbReference>
<name>A0ABU2C817_9BURK</name>
<dbReference type="Proteomes" id="UP001180487">
    <property type="component" value="Unassembled WGS sequence"/>
</dbReference>
<accession>A0ABU2C817</accession>
<dbReference type="GO" id="GO:0008473">
    <property type="term" value="F:ornithine cyclodeaminase activity"/>
    <property type="evidence" value="ECO:0007669"/>
    <property type="project" value="UniProtKB-EC"/>
</dbReference>
<gene>
    <name evidence="1" type="ORF">J2X19_002160</name>
</gene>
<dbReference type="Pfam" id="PF02423">
    <property type="entry name" value="OCD_Mu_crystall"/>
    <property type="match status" value="1"/>
</dbReference>